<comment type="caution">
    <text evidence="4">The sequence shown here is derived from an EMBL/GenBank/DDBJ whole genome shotgun (WGS) entry which is preliminary data.</text>
</comment>
<dbReference type="PANTHER" id="PTHR45786">
    <property type="entry name" value="DNA BINDING PROTEIN-LIKE"/>
    <property type="match status" value="1"/>
</dbReference>
<evidence type="ECO:0008006" key="6">
    <source>
        <dbReference type="Google" id="ProtNLM"/>
    </source>
</evidence>
<evidence type="ECO:0000256" key="1">
    <source>
        <dbReference type="SAM" id="MobiDB-lite"/>
    </source>
</evidence>
<dbReference type="EMBL" id="CAKMRJ010000113">
    <property type="protein sequence ID" value="CAH1418657.1"/>
    <property type="molecule type" value="Genomic_DNA"/>
</dbReference>
<gene>
    <name evidence="4" type="ORF">LVIROSA_LOCUS6238</name>
</gene>
<protein>
    <recommendedName>
        <fullName evidence="6">DNA helicase</fullName>
    </recommendedName>
</protein>
<accession>A0AAU9LWD7</accession>
<evidence type="ECO:0000259" key="2">
    <source>
        <dbReference type="Pfam" id="PF02721"/>
    </source>
</evidence>
<dbReference type="SUPFAM" id="SSF50249">
    <property type="entry name" value="Nucleic acid-binding proteins"/>
    <property type="match status" value="3"/>
</dbReference>
<dbReference type="Pfam" id="PF02721">
    <property type="entry name" value="DUF223"/>
    <property type="match status" value="1"/>
</dbReference>
<dbReference type="InterPro" id="IPR003871">
    <property type="entry name" value="RFA1B/D_OB_1st"/>
</dbReference>
<dbReference type="InterPro" id="IPR012340">
    <property type="entry name" value="NA-bd_OB-fold"/>
</dbReference>
<feature type="domain" description="Replication protein A 70 kDa DNA-binding subunit B/D first OB fold" evidence="2">
    <location>
        <begin position="7"/>
        <end position="109"/>
    </location>
</feature>
<dbReference type="Gene3D" id="2.40.50.140">
    <property type="entry name" value="Nucleic acid-binding proteins"/>
    <property type="match status" value="3"/>
</dbReference>
<dbReference type="InterPro" id="IPR025476">
    <property type="entry name" value="Helitron_helicase-like"/>
</dbReference>
<reference evidence="4 5" key="1">
    <citation type="submission" date="2022-01" db="EMBL/GenBank/DDBJ databases">
        <authorList>
            <person name="Xiong W."/>
            <person name="Schranz E."/>
        </authorList>
    </citation>
    <scope>NUCLEOTIDE SEQUENCE [LARGE SCALE GENOMIC DNA]</scope>
</reference>
<dbReference type="PANTHER" id="PTHR45786:SF66">
    <property type="entry name" value="HOOK MOTIF PROTEIN, PUTATIVE-RELATED"/>
    <property type="match status" value="1"/>
</dbReference>
<dbReference type="CDD" id="cd04480">
    <property type="entry name" value="RPA1_DBD_A_like"/>
    <property type="match status" value="1"/>
</dbReference>
<evidence type="ECO:0000259" key="3">
    <source>
        <dbReference type="Pfam" id="PF14214"/>
    </source>
</evidence>
<proteinExistence type="predicted"/>
<evidence type="ECO:0000313" key="4">
    <source>
        <dbReference type="EMBL" id="CAH1418657.1"/>
    </source>
</evidence>
<dbReference type="CDD" id="cd04481">
    <property type="entry name" value="RPA1_DBD_B_like"/>
    <property type="match status" value="1"/>
</dbReference>
<feature type="region of interest" description="Disordered" evidence="1">
    <location>
        <begin position="478"/>
        <end position="511"/>
    </location>
</feature>
<keyword evidence="5" id="KW-1185">Reference proteome</keyword>
<feature type="domain" description="Helitron helicase-like" evidence="3">
    <location>
        <begin position="1009"/>
        <end position="1069"/>
    </location>
</feature>
<dbReference type="Pfam" id="PF14214">
    <property type="entry name" value="Helitron_like_N"/>
    <property type="match status" value="1"/>
</dbReference>
<sequence length="1606" mass="183840">MENRKISMISELALSQDDYTIKVRVIRLWRQTSWNQQLRMIGMILMDEMGSKIECNVDKPFASLQGKSFEEYGDYYIHKPTLGLNEGAIKFVDGPHKLYFQYNTKVTKCIDFCGPQNSFDFADFQQLHDNAINPKISFDVIGNVFRCFPLEPAKDRQEKKITFKMEDLEGHEVFVTLWGRYADEINAYVSKHTGHFVLLIQCAKLKLVRDRPYVNNTYLATKLYIEDDIEEITTFKKSLQAKKGSLTSSVSRTSGSSIMYSLHDDFLQKNSFHQISAIHELNEGGCAVILGTIKMFEDTRNWYYNACKHCKSKVQIVKVSDETVNGLDQLEEKEIMVCTNEKCKDKLITVEPSFMIKVRVQGLVGVVSLTIFDREVRNILKLSAADLLSKYERFGNTSQFPIELNAMIDKKLAFKIVVKTFNVSRFGRSYNISKITDNVDIISALEKNEKKSRIEQDMDTESVNIIGSEFASQETVGCKDDTSHTADNTPVSNIPSGISSRTVNNLNSPPRSAKRKLVDVYDLDDDVYESATKPNAQHMLSNITTNIQTPSSTKFVNIVGNNENVSPTLSCGYQQTRVQSISNIYIDSPLSNKAKDKRKERKIYLDTRRSNHMSTVPIGNVGRDQQHFQYASDFFTRTPLSNISNVNAQYSTLSGDMRATNSSSVTQASSSNLSCRKLNRKRKIPNISQIPILDLTSDEDLRDQQIRQQLISDYLDHGDQTFVCTMCHAQLWTYEALKGNTSGKKTSYSMCCGNGKVELPQLKQAPTNYQNLFRNVDPKGKNFMKNIRRFNSMFSFTSMGGKVDSSINRGNAPYVFRLSGQNYHCMGSLLPIDGSKPKFSQLYIYDTENEITNRQRAFSTQNEGCTSTSHSLDIEIIRFLKDMLDSTNELVKCYRMARDCFDENPHIDLKLRLIGRRQQDGRTYNLPTASEVAALIVGDIGDAIDNRDIIVTTKSGSLQRINELHPAYLGLQYPLLFPYGDDGYRVDIPHRDVDPSTNTKRRFCTMREFFAYRIQDRVNVFSLILNSRRLFQQFLVDAYTMIETERLYYIRNQQKVLRCESYETLKSVQSHVVYTVEFQKRGLPHAHICLFMHPDYKLPTVEHIDRVISAEIPNKDDDPELYSLVSEFMMHGPCGSDNPKCPCMSENKCSKNFPKPFLENTSVDSNGYPMYRRRNDGSFIEKSGVKLDNRSVVPYHKTLLKRYQAHINVEWCNQAASIKYLFKYINKGPDRATVEVAQNNNGGDNDDAPVDEIKNYYDCRYLSACEASWRIYGFDVHYRYPSVVRLPFHLPGKQNVVYGADDDIEDVLNKQSVSSSMFLSWMSCNEHNEDARKLSYVEFPTKFVWKQEDRCWEPRKKGFSIGRIHTVSPNLGEAYFLRILLNKVKGPKSFPDIRTVNGQVCPTFRDACYALGLLEDDREYIDAIEEASHSGSGYYLRFLFATMLKSNSLSKPCYVWENTCQYLSDGILYNQRIRLKSPGLSLNDDQLKNLTLYEIEKILLQNNSSLKDFVGMPYPDHDSISSSNNRLITEELDFDMNSLQQESHQLLDSLTIEQRSVFDEIMTAVKQKKGVMVSRFKKETKEKIEAILKGSDAGKGEMQETSFPPP</sequence>
<name>A0AAU9LWD7_9ASTR</name>
<organism evidence="4 5">
    <name type="scientific">Lactuca virosa</name>
    <dbReference type="NCBI Taxonomy" id="75947"/>
    <lineage>
        <taxon>Eukaryota</taxon>
        <taxon>Viridiplantae</taxon>
        <taxon>Streptophyta</taxon>
        <taxon>Embryophyta</taxon>
        <taxon>Tracheophyta</taxon>
        <taxon>Spermatophyta</taxon>
        <taxon>Magnoliopsida</taxon>
        <taxon>eudicotyledons</taxon>
        <taxon>Gunneridae</taxon>
        <taxon>Pentapetalae</taxon>
        <taxon>asterids</taxon>
        <taxon>campanulids</taxon>
        <taxon>Asterales</taxon>
        <taxon>Asteraceae</taxon>
        <taxon>Cichorioideae</taxon>
        <taxon>Cichorieae</taxon>
        <taxon>Lactucinae</taxon>
        <taxon>Lactuca</taxon>
    </lineage>
</organism>
<feature type="compositionally biased region" description="Polar residues" evidence="1">
    <location>
        <begin position="485"/>
        <end position="510"/>
    </location>
</feature>
<dbReference type="Proteomes" id="UP001157418">
    <property type="component" value="Unassembled WGS sequence"/>
</dbReference>
<evidence type="ECO:0000313" key="5">
    <source>
        <dbReference type="Proteomes" id="UP001157418"/>
    </source>
</evidence>